<proteinExistence type="predicted"/>
<feature type="region of interest" description="Disordered" evidence="8">
    <location>
        <begin position="23"/>
        <end position="156"/>
    </location>
</feature>
<keyword evidence="5" id="KW-0378">Hydrolase</keyword>
<comment type="subcellular location">
    <subcellularLocation>
        <location evidence="1">Secreted</location>
    </subcellularLocation>
</comment>
<evidence type="ECO:0000256" key="2">
    <source>
        <dbReference type="ARBA" id="ARBA00022525"/>
    </source>
</evidence>
<feature type="compositionally biased region" description="Gly residues" evidence="8">
    <location>
        <begin position="79"/>
        <end position="142"/>
    </location>
</feature>
<evidence type="ECO:0000256" key="4">
    <source>
        <dbReference type="ARBA" id="ARBA00022729"/>
    </source>
</evidence>
<keyword evidence="2" id="KW-0964">Secreted</keyword>
<dbReference type="PANTHER" id="PTHR38050">
    <property type="match status" value="1"/>
</dbReference>
<feature type="signal peptide" evidence="9">
    <location>
        <begin position="1"/>
        <end position="27"/>
    </location>
</feature>
<dbReference type="PROSITE" id="PS51257">
    <property type="entry name" value="PROKAR_LIPOPROTEIN"/>
    <property type="match status" value="1"/>
</dbReference>
<keyword evidence="3" id="KW-0858">Xylan degradation</keyword>
<dbReference type="Pfam" id="PF02230">
    <property type="entry name" value="Abhydrolase_2"/>
    <property type="match status" value="1"/>
</dbReference>
<keyword evidence="12" id="KW-1185">Reference proteome</keyword>
<evidence type="ECO:0000256" key="5">
    <source>
        <dbReference type="ARBA" id="ARBA00022801"/>
    </source>
</evidence>
<feature type="compositionally biased region" description="Low complexity" evidence="8">
    <location>
        <begin position="39"/>
        <end position="54"/>
    </location>
</feature>
<dbReference type="RefSeq" id="WP_272093518.1">
    <property type="nucleotide sequence ID" value="NZ_JAQNDK010000001.1"/>
</dbReference>
<dbReference type="Gene3D" id="3.40.50.1820">
    <property type="entry name" value="alpha/beta hydrolase"/>
    <property type="match status" value="1"/>
</dbReference>
<accession>A0ABT5BSQ4</accession>
<evidence type="ECO:0000256" key="3">
    <source>
        <dbReference type="ARBA" id="ARBA00022651"/>
    </source>
</evidence>
<evidence type="ECO:0000313" key="11">
    <source>
        <dbReference type="EMBL" id="MDC0676743.1"/>
    </source>
</evidence>
<sequence>MRRSGFGLTVLFTVGVATGLTACSSDADPVDTGAGGSSGTSTSGGSTTSGTSGATSGGGAVGSGGAGTAASTSASSSSGAGGDSAGVGAAGSTGAGDGGSTGTGDGGSTGTGDGGSTGTGDGGSTGAGDGGSMDPGGGGSVGCGKAVTRPDPRAQQTLTVGGVTRYFLIHVPENYDPSKPLPLVFGIHGLNMNNVWAAHDNSGFQLIQETNNQALLIYPQGLPADGQSRPPSTQSQWGTADSNWGGPPPSANRARLDADLAFFDAMLEHAKASYCVDTKRVFAVGFSQGGFMTNTLGCERSSVFRGLAPVAGWGPNASQPTCSDASAAHALIQTQGDTDTTVSPQLGQSTRDFWRGRNGCQATTMRSSFGDSCVEYQGCKEGQPLVYCTHPGGHSVPSGAGGRAWRFFQSLK</sequence>
<reference evidence="11 12" key="1">
    <citation type="submission" date="2023-01" db="EMBL/GenBank/DDBJ databases">
        <title>Minimal conservation of predation-associated metabolite biosynthetic gene clusters underscores biosynthetic potential of Myxococcota including descriptions for ten novel species: Archangium lansinium sp. nov., Myxococcus landrumus sp. nov., Nannocystis bai.</title>
        <authorList>
            <person name="Ahearne A."/>
            <person name="Stevens C."/>
            <person name="Dowd S."/>
        </authorList>
    </citation>
    <scope>NUCLEOTIDE SEQUENCE [LARGE SCALE GENOMIC DNA]</scope>
    <source>
        <strain evidence="11 12">WIWO2</strain>
    </source>
</reference>
<protein>
    <submittedName>
        <fullName evidence="11">PHB depolymerase</fullName>
    </submittedName>
</protein>
<feature type="chain" id="PRO_5046626065" evidence="9">
    <location>
        <begin position="28"/>
        <end position="412"/>
    </location>
</feature>
<feature type="region of interest" description="Disordered" evidence="8">
    <location>
        <begin position="221"/>
        <end position="251"/>
    </location>
</feature>
<evidence type="ECO:0000313" key="12">
    <source>
        <dbReference type="Proteomes" id="UP001217485"/>
    </source>
</evidence>
<feature type="compositionally biased region" description="Low complexity" evidence="8">
    <location>
        <begin position="68"/>
        <end position="78"/>
    </location>
</feature>
<feature type="compositionally biased region" description="Polar residues" evidence="8">
    <location>
        <begin position="229"/>
        <end position="242"/>
    </location>
</feature>
<dbReference type="InterPro" id="IPR003140">
    <property type="entry name" value="PLipase/COase/thioEstase"/>
</dbReference>
<comment type="caution">
    <text evidence="11">The sequence shown here is derived from an EMBL/GenBank/DDBJ whole genome shotgun (WGS) entry which is preliminary data.</text>
</comment>
<evidence type="ECO:0000256" key="1">
    <source>
        <dbReference type="ARBA" id="ARBA00004613"/>
    </source>
</evidence>
<evidence type="ECO:0000256" key="9">
    <source>
        <dbReference type="SAM" id="SignalP"/>
    </source>
</evidence>
<dbReference type="SUPFAM" id="SSF53474">
    <property type="entry name" value="alpha/beta-Hydrolases"/>
    <property type="match status" value="1"/>
</dbReference>
<name>A0ABT5BSQ4_9BACT</name>
<feature type="compositionally biased region" description="Gly residues" evidence="8">
    <location>
        <begin position="55"/>
        <end position="67"/>
    </location>
</feature>
<keyword evidence="7" id="KW-0624">Polysaccharide degradation</keyword>
<evidence type="ECO:0000256" key="8">
    <source>
        <dbReference type="SAM" id="MobiDB-lite"/>
    </source>
</evidence>
<dbReference type="InterPro" id="IPR029058">
    <property type="entry name" value="AB_hydrolase_fold"/>
</dbReference>
<dbReference type="PANTHER" id="PTHR38050:SF2">
    <property type="entry name" value="FERULOYL ESTERASE C-RELATED"/>
    <property type="match status" value="1"/>
</dbReference>
<dbReference type="InterPro" id="IPR043595">
    <property type="entry name" value="FaeB/C/D"/>
</dbReference>
<keyword evidence="6" id="KW-0119">Carbohydrate metabolism</keyword>
<evidence type="ECO:0000259" key="10">
    <source>
        <dbReference type="Pfam" id="PF02230"/>
    </source>
</evidence>
<evidence type="ECO:0000256" key="6">
    <source>
        <dbReference type="ARBA" id="ARBA00023277"/>
    </source>
</evidence>
<dbReference type="EMBL" id="JAQNDK010000001">
    <property type="protein sequence ID" value="MDC0676743.1"/>
    <property type="molecule type" value="Genomic_DNA"/>
</dbReference>
<gene>
    <name evidence="11" type="ORF">POL72_03255</name>
</gene>
<organism evidence="11 12">
    <name type="scientific">Sorangium atrum</name>
    <dbReference type="NCBI Taxonomy" id="2995308"/>
    <lineage>
        <taxon>Bacteria</taxon>
        <taxon>Pseudomonadati</taxon>
        <taxon>Myxococcota</taxon>
        <taxon>Polyangia</taxon>
        <taxon>Polyangiales</taxon>
        <taxon>Polyangiaceae</taxon>
        <taxon>Sorangium</taxon>
    </lineage>
</organism>
<dbReference type="Proteomes" id="UP001217485">
    <property type="component" value="Unassembled WGS sequence"/>
</dbReference>
<feature type="domain" description="Phospholipase/carboxylesterase/thioesterase" evidence="10">
    <location>
        <begin position="270"/>
        <end position="368"/>
    </location>
</feature>
<keyword evidence="4 9" id="KW-0732">Signal</keyword>
<evidence type="ECO:0000256" key="7">
    <source>
        <dbReference type="ARBA" id="ARBA00023326"/>
    </source>
</evidence>